<dbReference type="PANTHER" id="PTHR24029">
    <property type="entry name" value="UVRABC SYSTEM PROTEIN B"/>
    <property type="match status" value="1"/>
</dbReference>
<feature type="compositionally biased region" description="Basic residues" evidence="15">
    <location>
        <begin position="665"/>
        <end position="684"/>
    </location>
</feature>
<feature type="domain" description="Helicase C-terminal" evidence="18">
    <location>
        <begin position="427"/>
        <end position="593"/>
    </location>
</feature>
<dbReference type="HAMAP" id="MF_00204">
    <property type="entry name" value="UvrB"/>
    <property type="match status" value="1"/>
</dbReference>
<dbReference type="InterPro" id="IPR027417">
    <property type="entry name" value="P-loop_NTPase"/>
</dbReference>
<dbReference type="Gene3D" id="3.40.50.300">
    <property type="entry name" value="P-loop containing nucleotide triphosphate hydrolases"/>
    <property type="match status" value="3"/>
</dbReference>
<dbReference type="CDD" id="cd17916">
    <property type="entry name" value="DEXHc_UvrB"/>
    <property type="match status" value="1"/>
</dbReference>
<name>A0A5B9P9H7_9BACT</name>
<evidence type="ECO:0000256" key="10">
    <source>
        <dbReference type="ARBA" id="ARBA00023236"/>
    </source>
</evidence>
<protein>
    <recommendedName>
        <fullName evidence="12 13">UvrABC system protein B</fullName>
        <shortName evidence="13">Protein UvrB</shortName>
    </recommendedName>
    <alternativeName>
        <fullName evidence="13">Excinuclease ABC subunit B</fullName>
    </alternativeName>
</protein>
<evidence type="ECO:0000256" key="15">
    <source>
        <dbReference type="SAM" id="MobiDB-lite"/>
    </source>
</evidence>
<dbReference type="RefSeq" id="WP_075085556.1">
    <property type="nucleotide sequence ID" value="NZ_CP042912.1"/>
</dbReference>
<evidence type="ECO:0000256" key="8">
    <source>
        <dbReference type="ARBA" id="ARBA00022881"/>
    </source>
</evidence>
<keyword evidence="6 13" id="KW-0228">DNA excision</keyword>
<keyword evidence="4 13" id="KW-0547">Nucleotide-binding</keyword>
<dbReference type="EMBL" id="CP042912">
    <property type="protein sequence ID" value="QEG21885.1"/>
    <property type="molecule type" value="Genomic_DNA"/>
</dbReference>
<evidence type="ECO:0000256" key="13">
    <source>
        <dbReference type="HAMAP-Rule" id="MF_00204"/>
    </source>
</evidence>
<gene>
    <name evidence="13 19" type="primary">uvrB</name>
    <name evidence="19" type="ORF">MFFC18_17460</name>
</gene>
<dbReference type="STRING" id="980251.GCA_001642875_03347"/>
<evidence type="ECO:0000259" key="16">
    <source>
        <dbReference type="PROSITE" id="PS50151"/>
    </source>
</evidence>
<evidence type="ECO:0000256" key="4">
    <source>
        <dbReference type="ARBA" id="ARBA00022741"/>
    </source>
</evidence>
<keyword evidence="8 13" id="KW-0267">Excision nuclease</keyword>
<dbReference type="PROSITE" id="PS51194">
    <property type="entry name" value="HELICASE_CTER"/>
    <property type="match status" value="1"/>
</dbReference>
<dbReference type="GO" id="GO:0016887">
    <property type="term" value="F:ATP hydrolysis activity"/>
    <property type="evidence" value="ECO:0007669"/>
    <property type="project" value="InterPro"/>
</dbReference>
<keyword evidence="5 13" id="KW-0227">DNA damage</keyword>
<dbReference type="GO" id="GO:0009380">
    <property type="term" value="C:excinuclease repair complex"/>
    <property type="evidence" value="ECO:0007669"/>
    <property type="project" value="InterPro"/>
</dbReference>
<dbReference type="NCBIfam" id="TIGR00631">
    <property type="entry name" value="uvrb"/>
    <property type="match status" value="1"/>
</dbReference>
<feature type="short sequence motif" description="Beta-hairpin" evidence="13">
    <location>
        <begin position="89"/>
        <end position="112"/>
    </location>
</feature>
<evidence type="ECO:0000256" key="14">
    <source>
        <dbReference type="RuleBase" id="RU003587"/>
    </source>
</evidence>
<organism evidence="19 20">
    <name type="scientific">Mariniblastus fucicola</name>
    <dbReference type="NCBI Taxonomy" id="980251"/>
    <lineage>
        <taxon>Bacteria</taxon>
        <taxon>Pseudomonadati</taxon>
        <taxon>Planctomycetota</taxon>
        <taxon>Planctomycetia</taxon>
        <taxon>Pirellulales</taxon>
        <taxon>Pirellulaceae</taxon>
        <taxon>Mariniblastus</taxon>
    </lineage>
</organism>
<evidence type="ECO:0000313" key="20">
    <source>
        <dbReference type="Proteomes" id="UP000322214"/>
    </source>
</evidence>
<dbReference type="CDD" id="cd18790">
    <property type="entry name" value="SF2_C_UvrB"/>
    <property type="match status" value="1"/>
</dbReference>
<evidence type="ECO:0000256" key="12">
    <source>
        <dbReference type="ARBA" id="ARBA00029504"/>
    </source>
</evidence>
<evidence type="ECO:0000313" key="19">
    <source>
        <dbReference type="EMBL" id="QEG21885.1"/>
    </source>
</evidence>
<dbReference type="GO" id="GO:0005524">
    <property type="term" value="F:ATP binding"/>
    <property type="evidence" value="ECO:0007669"/>
    <property type="project" value="UniProtKB-UniRule"/>
</dbReference>
<dbReference type="InterPro" id="IPR001943">
    <property type="entry name" value="UVR_dom"/>
</dbReference>
<dbReference type="Pfam" id="PF02151">
    <property type="entry name" value="UVR"/>
    <property type="match status" value="1"/>
</dbReference>
<dbReference type="Pfam" id="PF00271">
    <property type="entry name" value="Helicase_C"/>
    <property type="match status" value="1"/>
</dbReference>
<evidence type="ECO:0000259" key="17">
    <source>
        <dbReference type="PROSITE" id="PS51192"/>
    </source>
</evidence>
<dbReference type="InterPro" id="IPR004807">
    <property type="entry name" value="UvrB"/>
</dbReference>
<dbReference type="GO" id="GO:0009381">
    <property type="term" value="F:excinuclease ABC activity"/>
    <property type="evidence" value="ECO:0007669"/>
    <property type="project" value="UniProtKB-UniRule"/>
</dbReference>
<dbReference type="SUPFAM" id="SSF46600">
    <property type="entry name" value="C-terminal UvrC-binding domain of UvrB"/>
    <property type="match status" value="1"/>
</dbReference>
<dbReference type="GO" id="GO:0005737">
    <property type="term" value="C:cytoplasm"/>
    <property type="evidence" value="ECO:0007669"/>
    <property type="project" value="UniProtKB-SubCell"/>
</dbReference>
<comment type="subunit">
    <text evidence="11 13 14">Forms a heterotetramer with UvrA during the search for lesions. Interacts with UvrC in an incision complex.</text>
</comment>
<comment type="subcellular location">
    <subcellularLocation>
        <location evidence="1 13 14">Cytoplasm</location>
    </subcellularLocation>
</comment>
<dbReference type="AlphaFoldDB" id="A0A5B9P9H7"/>
<dbReference type="InterPro" id="IPR014001">
    <property type="entry name" value="Helicase_ATP-bd"/>
</dbReference>
<dbReference type="Gene3D" id="6.10.140.240">
    <property type="match status" value="1"/>
</dbReference>
<evidence type="ECO:0000256" key="7">
    <source>
        <dbReference type="ARBA" id="ARBA00022840"/>
    </source>
</evidence>
<keyword evidence="9 13" id="KW-0234">DNA repair</keyword>
<dbReference type="NCBIfam" id="NF003673">
    <property type="entry name" value="PRK05298.1"/>
    <property type="match status" value="1"/>
</dbReference>
<dbReference type="PANTHER" id="PTHR24029:SF0">
    <property type="entry name" value="UVRABC SYSTEM PROTEIN B"/>
    <property type="match status" value="1"/>
</dbReference>
<dbReference type="KEGG" id="mff:MFFC18_17460"/>
<evidence type="ECO:0000256" key="2">
    <source>
        <dbReference type="ARBA" id="ARBA00008533"/>
    </source>
</evidence>
<keyword evidence="10 13" id="KW-0742">SOS response</keyword>
<feature type="binding site" evidence="13">
    <location>
        <begin position="36"/>
        <end position="43"/>
    </location>
    <ligand>
        <name>ATP</name>
        <dbReference type="ChEBI" id="CHEBI:30616"/>
    </ligand>
</feature>
<dbReference type="Proteomes" id="UP000322214">
    <property type="component" value="Chromosome"/>
</dbReference>
<dbReference type="SUPFAM" id="SSF52540">
    <property type="entry name" value="P-loop containing nucleoside triphosphate hydrolases"/>
    <property type="match status" value="2"/>
</dbReference>
<keyword evidence="3 13" id="KW-0963">Cytoplasm</keyword>
<dbReference type="PROSITE" id="PS51192">
    <property type="entry name" value="HELICASE_ATP_BIND_1"/>
    <property type="match status" value="1"/>
</dbReference>
<keyword evidence="20" id="KW-1185">Reference proteome</keyword>
<reference evidence="19 20" key="1">
    <citation type="submission" date="2019-08" db="EMBL/GenBank/DDBJ databases">
        <title>Deep-cultivation of Planctomycetes and their phenomic and genomic characterization uncovers novel biology.</title>
        <authorList>
            <person name="Wiegand S."/>
            <person name="Jogler M."/>
            <person name="Boedeker C."/>
            <person name="Pinto D."/>
            <person name="Vollmers J."/>
            <person name="Rivas-Marin E."/>
            <person name="Kohn T."/>
            <person name="Peeters S.H."/>
            <person name="Heuer A."/>
            <person name="Rast P."/>
            <person name="Oberbeckmann S."/>
            <person name="Bunk B."/>
            <person name="Jeske O."/>
            <person name="Meyerdierks A."/>
            <person name="Storesund J.E."/>
            <person name="Kallscheuer N."/>
            <person name="Luecker S."/>
            <person name="Lage O.M."/>
            <person name="Pohl T."/>
            <person name="Merkel B.J."/>
            <person name="Hornburger P."/>
            <person name="Mueller R.-W."/>
            <person name="Bruemmer F."/>
            <person name="Labrenz M."/>
            <person name="Spormann A.M."/>
            <person name="Op den Camp H."/>
            <person name="Overmann J."/>
            <person name="Amann R."/>
            <person name="Jetten M.S.M."/>
            <person name="Mascher T."/>
            <person name="Medema M.H."/>
            <person name="Devos D.P."/>
            <person name="Kaster A.-K."/>
            <person name="Ovreas L."/>
            <person name="Rohde M."/>
            <person name="Galperin M.Y."/>
            <person name="Jogler C."/>
        </authorList>
    </citation>
    <scope>NUCLEOTIDE SEQUENCE [LARGE SCALE GENOMIC DNA]</scope>
    <source>
        <strain evidence="19 20">FC18</strain>
    </source>
</reference>
<dbReference type="GO" id="GO:0003677">
    <property type="term" value="F:DNA binding"/>
    <property type="evidence" value="ECO:0007669"/>
    <property type="project" value="UniProtKB-UniRule"/>
</dbReference>
<dbReference type="InterPro" id="IPR041471">
    <property type="entry name" value="UvrB_inter"/>
</dbReference>
<evidence type="ECO:0000259" key="18">
    <source>
        <dbReference type="PROSITE" id="PS51194"/>
    </source>
</evidence>
<dbReference type="OrthoDB" id="9806651at2"/>
<accession>A0A5B9P9H7</accession>
<dbReference type="InterPro" id="IPR036876">
    <property type="entry name" value="UVR_dom_sf"/>
</dbReference>
<feature type="region of interest" description="Disordered" evidence="15">
    <location>
        <begin position="647"/>
        <end position="684"/>
    </location>
</feature>
<evidence type="ECO:0000256" key="5">
    <source>
        <dbReference type="ARBA" id="ARBA00022763"/>
    </source>
</evidence>
<dbReference type="Pfam" id="PF17757">
    <property type="entry name" value="UvrB_inter"/>
    <property type="match status" value="1"/>
</dbReference>
<evidence type="ECO:0000256" key="9">
    <source>
        <dbReference type="ARBA" id="ARBA00023204"/>
    </source>
</evidence>
<keyword evidence="7 13" id="KW-0067">ATP-binding</keyword>
<dbReference type="GO" id="GO:0009432">
    <property type="term" value="P:SOS response"/>
    <property type="evidence" value="ECO:0007669"/>
    <property type="project" value="UniProtKB-UniRule"/>
</dbReference>
<comment type="domain">
    <text evidence="13">The beta-hairpin motif is involved in DNA binding.</text>
</comment>
<dbReference type="SMART" id="SM00490">
    <property type="entry name" value="HELICc"/>
    <property type="match status" value="1"/>
</dbReference>
<evidence type="ECO:0000256" key="11">
    <source>
        <dbReference type="ARBA" id="ARBA00026033"/>
    </source>
</evidence>
<proteinExistence type="inferred from homology"/>
<dbReference type="InterPro" id="IPR024759">
    <property type="entry name" value="UvrB_YAD/RRR_dom"/>
</dbReference>
<dbReference type="SMART" id="SM00487">
    <property type="entry name" value="DEXDc"/>
    <property type="match status" value="1"/>
</dbReference>
<dbReference type="InterPro" id="IPR006935">
    <property type="entry name" value="Helicase/UvrB_N"/>
</dbReference>
<feature type="domain" description="UVR" evidence="16">
    <location>
        <begin position="617"/>
        <end position="652"/>
    </location>
</feature>
<dbReference type="Pfam" id="PF12344">
    <property type="entry name" value="UvrB"/>
    <property type="match status" value="1"/>
</dbReference>
<dbReference type="PROSITE" id="PS50151">
    <property type="entry name" value="UVR"/>
    <property type="match status" value="1"/>
</dbReference>
<dbReference type="GO" id="GO:0006289">
    <property type="term" value="P:nucleotide-excision repair"/>
    <property type="evidence" value="ECO:0007669"/>
    <property type="project" value="UniProtKB-UniRule"/>
</dbReference>
<evidence type="ECO:0000256" key="1">
    <source>
        <dbReference type="ARBA" id="ARBA00004496"/>
    </source>
</evidence>
<evidence type="ECO:0000256" key="3">
    <source>
        <dbReference type="ARBA" id="ARBA00022490"/>
    </source>
</evidence>
<dbReference type="InterPro" id="IPR001650">
    <property type="entry name" value="Helicase_C-like"/>
</dbReference>
<comment type="function">
    <text evidence="13">The UvrABC repair system catalyzes the recognition and processing of DNA lesions. A damage recognition complex composed of 2 UvrA and 2 UvrB subunits scans DNA for abnormalities. Upon binding of the UvrA(2)B(2) complex to a putative damaged site, the DNA wraps around one UvrB monomer. DNA wrap is dependent on ATP binding by UvrB and probably causes local melting of the DNA helix, facilitating insertion of UvrB beta-hairpin between the DNA strands. Then UvrB probes one DNA strand for the presence of a lesion. If a lesion is found the UvrA subunits dissociate and the UvrB-DNA preincision complex is formed. This complex is subsequently bound by UvrC and the second UvrB is released. If no lesion is found, the DNA wraps around the other UvrB subunit that will check the other stand for damage.</text>
</comment>
<feature type="domain" description="Helicase ATP-binding" evidence="17">
    <location>
        <begin position="23"/>
        <end position="155"/>
    </location>
</feature>
<sequence>MFKLESPFKPGGDQPQAIDSLVAGIKNGQKHQVLMGVTGSGKTFTMANVIQKIQKPTLVISHNKTLAAQLYSEFKEFFPHNAVHYFVSYYDYYQPEAYIPQRDIYIEKDASINEDIDRLRLATTSSLVSRKDVIIIASVSSIYGLGSPEDYKNMMVAIKVGESIDRDKMLGKLIEIQYQRNDIAFERSRFRVRGDSVEIWPSYEEFAYRVEFWGDEIEKISVINPLTGESFEKVDSIYIYPAKHFVSSEDRIQQAVKRIRLELKERLEFFQNAGKLLEAQRLNARTRFDLEMMEQVGHCPGIENYSRHIAGREEGQEPETLYNFFPKDFLLFIDESHVTVSQVRAMYAGDQSRKNTLIDHGFRLPSARDNRPLQFEEWENRINKVVYVSATPNDYEMEKTEGEVVEQIIRPTGLLDPIVEVLPASGQVNHLLGEAKERIAAGDRVLVTALTKRLAEDLATFFCDNGVSAKWLHSELDAFERVELLRDLRLGVYDCLIGVNLLREGLDLPEVSLVGILDADKEGFLRSETSLIQTIGRSARNVNARVILYGDKITKAMKNAIEETARRRKIQEDYNTANNITPHTVKKEIKDGIQADLKNRADATAKATAENTTYITEEYVNELRTEMLQAAEDLEFERAGSLRDRISQLQENIGKPLDSVESSTKGRKKKGRRKASKVPRPRKQ</sequence>
<dbReference type="Gene3D" id="4.10.860.10">
    <property type="entry name" value="UVR domain"/>
    <property type="match status" value="1"/>
</dbReference>
<dbReference type="Pfam" id="PF04851">
    <property type="entry name" value="ResIII"/>
    <property type="match status" value="1"/>
</dbReference>
<comment type="similarity">
    <text evidence="2 13 14">Belongs to the UvrB family.</text>
</comment>
<evidence type="ECO:0000256" key="6">
    <source>
        <dbReference type="ARBA" id="ARBA00022769"/>
    </source>
</evidence>